<evidence type="ECO:0000313" key="6">
    <source>
        <dbReference type="EMBL" id="GAA2115508.1"/>
    </source>
</evidence>
<dbReference type="SUPFAM" id="SSF51679">
    <property type="entry name" value="Bacterial luciferase-like"/>
    <property type="match status" value="1"/>
</dbReference>
<gene>
    <name evidence="6" type="ORF">GCM10009802_15520</name>
</gene>
<dbReference type="PANTHER" id="PTHR42847:SF4">
    <property type="entry name" value="ALKANESULFONATE MONOOXYGENASE-RELATED"/>
    <property type="match status" value="1"/>
</dbReference>
<dbReference type="InterPro" id="IPR019921">
    <property type="entry name" value="Lucif-like_OxRdtase_Rv2161c"/>
</dbReference>
<dbReference type="InterPro" id="IPR011251">
    <property type="entry name" value="Luciferase-like_dom"/>
</dbReference>
<keyword evidence="4" id="KW-0503">Monooxygenase</keyword>
<dbReference type="Gene3D" id="3.20.20.30">
    <property type="entry name" value="Luciferase-like domain"/>
    <property type="match status" value="1"/>
</dbReference>
<name>A0ABN2XRL3_9ACTN</name>
<evidence type="ECO:0000256" key="4">
    <source>
        <dbReference type="ARBA" id="ARBA00023033"/>
    </source>
</evidence>
<evidence type="ECO:0000259" key="5">
    <source>
        <dbReference type="Pfam" id="PF00296"/>
    </source>
</evidence>
<sequence>MVQIGASLPQYGPGAAPDALAGVARRAEETGLGSVWTNERWLRPTKPIAMGGPGGPEMMGPEQWADAHDPLETLAYVAATTERVLLGTSVIPALLHNPVLLARRLATLDRLSAGRLLAGVGQGWMEQEFTAAGVPLARRGAGFEEHLGVMRAVWGPKPVRVDGRFYRVPESEIGPKPVRAGGPAVLVGAGSPAAVDRAARLGLGLSLVVFDWDALRATVGAFRASAAAAGHDAASLPLVVQVNGGVTAGPAVAERGPVTGSVEQVAEDLLELDRLGVDHVFWAMIDQDEQIDVLSRLSLAYADAAS</sequence>
<dbReference type="EMBL" id="BAAAPF010000027">
    <property type="protein sequence ID" value="GAA2115508.1"/>
    <property type="molecule type" value="Genomic_DNA"/>
</dbReference>
<evidence type="ECO:0000313" key="7">
    <source>
        <dbReference type="Proteomes" id="UP001500443"/>
    </source>
</evidence>
<dbReference type="InterPro" id="IPR036661">
    <property type="entry name" value="Luciferase-like_sf"/>
</dbReference>
<evidence type="ECO:0000256" key="3">
    <source>
        <dbReference type="ARBA" id="ARBA00023002"/>
    </source>
</evidence>
<dbReference type="Proteomes" id="UP001500443">
    <property type="component" value="Unassembled WGS sequence"/>
</dbReference>
<keyword evidence="3" id="KW-0560">Oxidoreductase</keyword>
<evidence type="ECO:0000256" key="1">
    <source>
        <dbReference type="ARBA" id="ARBA00022630"/>
    </source>
</evidence>
<comment type="caution">
    <text evidence="6">The sequence shown here is derived from an EMBL/GenBank/DDBJ whole genome shotgun (WGS) entry which is preliminary data.</text>
</comment>
<keyword evidence="7" id="KW-1185">Reference proteome</keyword>
<organism evidence="6 7">
    <name type="scientific">Streptomyces synnematoformans</name>
    <dbReference type="NCBI Taxonomy" id="415721"/>
    <lineage>
        <taxon>Bacteria</taxon>
        <taxon>Bacillati</taxon>
        <taxon>Actinomycetota</taxon>
        <taxon>Actinomycetes</taxon>
        <taxon>Kitasatosporales</taxon>
        <taxon>Streptomycetaceae</taxon>
        <taxon>Streptomyces</taxon>
    </lineage>
</organism>
<proteinExistence type="predicted"/>
<evidence type="ECO:0000256" key="2">
    <source>
        <dbReference type="ARBA" id="ARBA00022643"/>
    </source>
</evidence>
<dbReference type="PANTHER" id="PTHR42847">
    <property type="entry name" value="ALKANESULFONATE MONOOXYGENASE"/>
    <property type="match status" value="1"/>
</dbReference>
<protein>
    <submittedName>
        <fullName evidence="6">LLM class F420-dependent oxidoreductase</fullName>
    </submittedName>
</protein>
<dbReference type="InterPro" id="IPR050172">
    <property type="entry name" value="SsuD_RutA_monooxygenase"/>
</dbReference>
<feature type="domain" description="Luciferase-like" evidence="5">
    <location>
        <begin position="12"/>
        <end position="254"/>
    </location>
</feature>
<reference evidence="6 7" key="1">
    <citation type="journal article" date="2019" name="Int. J. Syst. Evol. Microbiol.">
        <title>The Global Catalogue of Microorganisms (GCM) 10K type strain sequencing project: providing services to taxonomists for standard genome sequencing and annotation.</title>
        <authorList>
            <consortium name="The Broad Institute Genomics Platform"/>
            <consortium name="The Broad Institute Genome Sequencing Center for Infectious Disease"/>
            <person name="Wu L."/>
            <person name="Ma J."/>
        </authorList>
    </citation>
    <scope>NUCLEOTIDE SEQUENCE [LARGE SCALE GENOMIC DNA]</scope>
    <source>
        <strain evidence="6 7">JCM 15481</strain>
    </source>
</reference>
<accession>A0ABN2XRL3</accession>
<dbReference type="RefSeq" id="WP_344289055.1">
    <property type="nucleotide sequence ID" value="NZ_BAAAPF010000027.1"/>
</dbReference>
<keyword evidence="2" id="KW-0288">FMN</keyword>
<keyword evidence="1" id="KW-0285">Flavoprotein</keyword>
<dbReference type="NCBIfam" id="TIGR03619">
    <property type="entry name" value="F420_Rv2161c"/>
    <property type="match status" value="1"/>
</dbReference>
<dbReference type="Pfam" id="PF00296">
    <property type="entry name" value="Bac_luciferase"/>
    <property type="match status" value="1"/>
</dbReference>